<dbReference type="NCBIfam" id="TIGR00360">
    <property type="entry name" value="ComEC_N-term"/>
    <property type="match status" value="1"/>
</dbReference>
<feature type="transmembrane region" description="Helical" evidence="6">
    <location>
        <begin position="396"/>
        <end position="414"/>
    </location>
</feature>
<name>A0A380BME9_SPOPA</name>
<dbReference type="PANTHER" id="PTHR30619">
    <property type="entry name" value="DNA INTERNALIZATION/COMPETENCE PROTEIN COMEC/REC2"/>
    <property type="match status" value="1"/>
</dbReference>
<evidence type="ECO:0000256" key="3">
    <source>
        <dbReference type="ARBA" id="ARBA00022692"/>
    </source>
</evidence>
<organism evidence="8 9">
    <name type="scientific">Sporosarcina pasteurii</name>
    <name type="common">Bacillus pasteurii</name>
    <dbReference type="NCBI Taxonomy" id="1474"/>
    <lineage>
        <taxon>Bacteria</taxon>
        <taxon>Bacillati</taxon>
        <taxon>Bacillota</taxon>
        <taxon>Bacilli</taxon>
        <taxon>Bacillales</taxon>
        <taxon>Caryophanaceae</taxon>
        <taxon>Sporosarcina</taxon>
    </lineage>
</organism>
<feature type="transmembrane region" description="Helical" evidence="6">
    <location>
        <begin position="277"/>
        <end position="294"/>
    </location>
</feature>
<keyword evidence="2" id="KW-1003">Cell membrane</keyword>
<evidence type="ECO:0000313" key="8">
    <source>
        <dbReference type="EMBL" id="SUJ03859.1"/>
    </source>
</evidence>
<dbReference type="PANTHER" id="PTHR30619:SF1">
    <property type="entry name" value="RECOMBINATION PROTEIN 2"/>
    <property type="match status" value="1"/>
</dbReference>
<accession>A0A380BME9</accession>
<dbReference type="Proteomes" id="UP000254519">
    <property type="component" value="Unassembled WGS sequence"/>
</dbReference>
<gene>
    <name evidence="8" type="ORF">NCTC4822_01480</name>
</gene>
<dbReference type="Pfam" id="PF00753">
    <property type="entry name" value="Lactamase_B"/>
    <property type="match status" value="1"/>
</dbReference>
<dbReference type="InterPro" id="IPR035681">
    <property type="entry name" value="ComA-like_MBL"/>
</dbReference>
<evidence type="ECO:0000256" key="2">
    <source>
        <dbReference type="ARBA" id="ARBA00022475"/>
    </source>
</evidence>
<evidence type="ECO:0000259" key="7">
    <source>
        <dbReference type="SMART" id="SM00849"/>
    </source>
</evidence>
<sequence>MTAAILSFFYFEITIPDTIDDGVENNTLIWTDNAKIDGGTIKGFAVTGSGQTVYAIYQFANADEKQKFTEMDLSTIEFRVTGSFQSVEIPSHPYAFNMEQYLRMYGASGIYQVEKIFSYNINKSFISRLLTQRKNVQQHIRETFPASLIPEAEALLIGDRSGMSEEDAANYKKLGITHLFAISGLHVGLLVFIVRECLLRLKLRRENVDLLLIILLPLYAIIAGGAPSVWRAVIVTILVLLTIYGRLPIKLDSALAISAIGFILYKPYVIFQPGFQLSYLAALSLILSSKILSRQTSKLKLSFLVTMISQLSLYPILLLHFYELSLSSFLVNLLYVPLYSIVILPMNLLLLLFTSVAMPIAQCLFFLYVPFRALIDQGTAWLSAIPYQLWNPGKPASFALVLAVIGVVCFFIFYEEQQKVIRYLPYVLIPAFIIQILPYTENQLRVTYLDVGQGDSIVIELPYKRGVYMVDTGGTVSFGEKTWRSPTKDFEVGRKIVVPYLKGRGITKVEKLIISHAHIDHMGGAHEVVEDIRVQEIHIPPNSGNVPEMEKLVRVAHERKVPIIEVKDGDGFHKKDFGFYYVGPQTEEYVGNDSSLVLYLTTTGPSFLFTGDMEEAAERTFLAKYKHTDFRNPILKVGHHGSKTSSTDPFINALQPKMAVISAGRNNRFGHPSKEVLETFQKYQVPVFLTADNGSITVLVEGEKFTVSVMQHKTKKRTSAP</sequence>
<dbReference type="InterPro" id="IPR052159">
    <property type="entry name" value="Competence_DNA_uptake"/>
</dbReference>
<dbReference type="InterPro" id="IPR001279">
    <property type="entry name" value="Metallo-B-lactamas"/>
</dbReference>
<keyword evidence="5 6" id="KW-0472">Membrane</keyword>
<dbReference type="EMBL" id="UGYZ01000002">
    <property type="protein sequence ID" value="SUJ03859.1"/>
    <property type="molecule type" value="Genomic_DNA"/>
</dbReference>
<feature type="transmembrane region" description="Helical" evidence="6">
    <location>
        <begin position="174"/>
        <end position="194"/>
    </location>
</feature>
<proteinExistence type="predicted"/>
<feature type="transmembrane region" description="Helical" evidence="6">
    <location>
        <begin position="334"/>
        <end position="353"/>
    </location>
</feature>
<feature type="domain" description="Metallo-beta-lactamase" evidence="7">
    <location>
        <begin position="453"/>
        <end position="665"/>
    </location>
</feature>
<feature type="transmembrane region" description="Helical" evidence="6">
    <location>
        <begin position="206"/>
        <end position="223"/>
    </location>
</feature>
<comment type="subcellular location">
    <subcellularLocation>
        <location evidence="1">Cell membrane</location>
        <topology evidence="1">Multi-pass membrane protein</topology>
    </subcellularLocation>
</comment>
<evidence type="ECO:0000313" key="9">
    <source>
        <dbReference type="Proteomes" id="UP000254519"/>
    </source>
</evidence>
<dbReference type="NCBIfam" id="TIGR00361">
    <property type="entry name" value="ComEC_Rec2"/>
    <property type="match status" value="1"/>
</dbReference>
<feature type="transmembrane region" description="Helical" evidence="6">
    <location>
        <begin position="423"/>
        <end position="440"/>
    </location>
</feature>
<dbReference type="GO" id="GO:0030420">
    <property type="term" value="P:establishment of competence for transformation"/>
    <property type="evidence" value="ECO:0007669"/>
    <property type="project" value="InterPro"/>
</dbReference>
<evidence type="ECO:0000256" key="5">
    <source>
        <dbReference type="ARBA" id="ARBA00023136"/>
    </source>
</evidence>
<keyword evidence="9" id="KW-1185">Reference proteome</keyword>
<protein>
    <submittedName>
        <fullName evidence="8">ComEC family competence protein</fullName>
    </submittedName>
</protein>
<dbReference type="InterPro" id="IPR036866">
    <property type="entry name" value="RibonucZ/Hydroxyglut_hydro"/>
</dbReference>
<dbReference type="AlphaFoldDB" id="A0A380BME9"/>
<dbReference type="GO" id="GO:0005886">
    <property type="term" value="C:plasma membrane"/>
    <property type="evidence" value="ECO:0007669"/>
    <property type="project" value="UniProtKB-SubCell"/>
</dbReference>
<dbReference type="InterPro" id="IPR004797">
    <property type="entry name" value="Competence_ComEC/Rec2"/>
</dbReference>
<dbReference type="SUPFAM" id="SSF56281">
    <property type="entry name" value="Metallo-hydrolase/oxidoreductase"/>
    <property type="match status" value="1"/>
</dbReference>
<dbReference type="Pfam" id="PF03772">
    <property type="entry name" value="Competence"/>
    <property type="match status" value="1"/>
</dbReference>
<dbReference type="SMART" id="SM00849">
    <property type="entry name" value="Lactamase_B"/>
    <property type="match status" value="1"/>
</dbReference>
<keyword evidence="3 6" id="KW-0812">Transmembrane</keyword>
<dbReference type="RefSeq" id="WP_115360891.1">
    <property type="nucleotide sequence ID" value="NZ_CP038012.1"/>
</dbReference>
<evidence type="ECO:0000256" key="1">
    <source>
        <dbReference type="ARBA" id="ARBA00004651"/>
    </source>
</evidence>
<keyword evidence="4 6" id="KW-1133">Transmembrane helix</keyword>
<reference evidence="8 9" key="1">
    <citation type="submission" date="2018-06" db="EMBL/GenBank/DDBJ databases">
        <authorList>
            <consortium name="Pathogen Informatics"/>
            <person name="Doyle S."/>
        </authorList>
    </citation>
    <scope>NUCLEOTIDE SEQUENCE [LARGE SCALE GENOMIC DNA]</scope>
    <source>
        <strain evidence="9">ATCC 11859 / DSM 33 / NCIB 8841 / NCTC 4822</strain>
    </source>
</reference>
<dbReference type="CDD" id="cd07731">
    <property type="entry name" value="ComA-like_MBL-fold"/>
    <property type="match status" value="1"/>
</dbReference>
<feature type="transmembrane region" description="Helical" evidence="6">
    <location>
        <begin position="301"/>
        <end position="322"/>
    </location>
</feature>
<dbReference type="Gene3D" id="3.60.15.10">
    <property type="entry name" value="Ribonuclease Z/Hydroxyacylglutathione hydrolase-like"/>
    <property type="match status" value="1"/>
</dbReference>
<feature type="transmembrane region" description="Helical" evidence="6">
    <location>
        <begin position="365"/>
        <end position="384"/>
    </location>
</feature>
<dbReference type="InterPro" id="IPR004477">
    <property type="entry name" value="ComEC_N"/>
</dbReference>
<evidence type="ECO:0000256" key="4">
    <source>
        <dbReference type="ARBA" id="ARBA00022989"/>
    </source>
</evidence>
<dbReference type="OrthoDB" id="9761531at2"/>
<evidence type="ECO:0000256" key="6">
    <source>
        <dbReference type="SAM" id="Phobius"/>
    </source>
</evidence>